<feature type="transmembrane region" description="Helical" evidence="2">
    <location>
        <begin position="328"/>
        <end position="348"/>
    </location>
</feature>
<feature type="region of interest" description="Disordered" evidence="1">
    <location>
        <begin position="412"/>
        <end position="459"/>
    </location>
</feature>
<evidence type="ECO:0000256" key="1">
    <source>
        <dbReference type="SAM" id="MobiDB-lite"/>
    </source>
</evidence>
<feature type="transmembrane region" description="Helical" evidence="2">
    <location>
        <begin position="263"/>
        <end position="288"/>
    </location>
</feature>
<dbReference type="KEGG" id="kvr:CIB50_0002390"/>
<proteinExistence type="predicted"/>
<keyword evidence="2" id="KW-0472">Membrane</keyword>
<dbReference type="Proteomes" id="UP000216825">
    <property type="component" value="Chromosome"/>
</dbReference>
<feature type="transmembrane region" description="Helical" evidence="2">
    <location>
        <begin position="113"/>
        <end position="132"/>
    </location>
</feature>
<evidence type="ECO:0000256" key="2">
    <source>
        <dbReference type="SAM" id="Phobius"/>
    </source>
</evidence>
<sequence>MFKRILMIGLAYFGVTVGAGFASGQEMLQYYVSYGWWGVAGALVNLIVMPITAMTILQYGSCFRAQSHGGVFRSITSMVVAKVMDYGLPIARFCVGFVMLAGAGSNLNQQFGLPLWVGSALMVALVLGAGMLNTDKVSTLIGGITPLMIALLLAAVVYAVVTFDGTFQGVHEFALQHGTPALSNWFLATVNYTGLSMFSGIAMAIIIGGSNWSPRAAGWGGFLGGLIFSGLLLLMAIALLLRVEDVYDADLPTLALIDQINPVLGVIASVGTYLMIFSTALGVFYSLGKRLAAPWPSANRLIFVAVTLIGFGLSFLPFTSLVNNVFPVIGWLGVLFVAILLGTWLVSARTDISEEGLRRDKIRALLLYRLDPQRRWTPRHANALIQAVDESNLRARQLGDFLGPDLYREATQTSGIEISPEEQSELGERLSAMQREHRQSNTPSGSHAATQTKDDAANA</sequence>
<dbReference type="EMBL" id="CP059343">
    <property type="protein sequence ID" value="QMS57642.1"/>
    <property type="molecule type" value="Genomic_DNA"/>
</dbReference>
<accession>A0A7D7Q4W2</accession>
<dbReference type="InterPro" id="IPR038728">
    <property type="entry name" value="YkvI-like"/>
</dbReference>
<evidence type="ECO:0000313" key="3">
    <source>
        <dbReference type="EMBL" id="QMS57642.1"/>
    </source>
</evidence>
<feature type="transmembrane region" description="Helical" evidence="2">
    <location>
        <begin position="300"/>
        <end position="322"/>
    </location>
</feature>
<feature type="transmembrane region" description="Helical" evidence="2">
    <location>
        <begin position="34"/>
        <end position="57"/>
    </location>
</feature>
<reference evidence="3" key="2">
    <citation type="submission" date="2020-07" db="EMBL/GenBank/DDBJ databases">
        <title>Genome of starter culture bacteria Kocuria salsicia reveals its technological properties and safety for usage in meat industry.</title>
        <authorList>
            <person name="Michael M."/>
            <person name="Konstantin K."/>
            <person name="Evgenii K."/>
            <person name="Galina S."/>
            <person name="Oksana K."/>
            <person name="Andrei L."/>
        </authorList>
    </citation>
    <scope>NUCLEOTIDE SEQUENCE [LARGE SCALE GENOMIC DNA]</scope>
    <source>
        <strain evidence="3">80</strain>
    </source>
</reference>
<feature type="transmembrane region" description="Helical" evidence="2">
    <location>
        <begin position="83"/>
        <end position="101"/>
    </location>
</feature>
<feature type="transmembrane region" description="Helical" evidence="2">
    <location>
        <begin position="139"/>
        <end position="161"/>
    </location>
</feature>
<name>A0A7D7Q4W2_KOCVA</name>
<dbReference type="RefSeq" id="WP_094394431.1">
    <property type="nucleotide sequence ID" value="NZ_CP059343.1"/>
</dbReference>
<feature type="compositionally biased region" description="Polar residues" evidence="1">
    <location>
        <begin position="440"/>
        <end position="451"/>
    </location>
</feature>
<keyword evidence="2" id="KW-0812">Transmembrane</keyword>
<feature type="transmembrane region" description="Helical" evidence="2">
    <location>
        <begin position="219"/>
        <end position="243"/>
    </location>
</feature>
<keyword evidence="4" id="KW-1185">Reference proteome</keyword>
<protein>
    <recommendedName>
        <fullName evidence="5">Sodium:solute symporter</fullName>
    </recommendedName>
</protein>
<reference evidence="3" key="1">
    <citation type="submission" date="2017-08" db="EMBL/GenBank/DDBJ databases">
        <authorList>
            <person name="Minaev M."/>
            <person name="Kurbakov K.A."/>
            <person name="Solodovnikova G.I."/>
            <person name="Kuznetsova O.A."/>
            <person name="Lisitsyn A.B."/>
        </authorList>
    </citation>
    <scope>NUCLEOTIDE SEQUENCE</scope>
    <source>
        <strain evidence="3">80</strain>
    </source>
</reference>
<evidence type="ECO:0008006" key="5">
    <source>
        <dbReference type="Google" id="ProtNLM"/>
    </source>
</evidence>
<evidence type="ECO:0000313" key="4">
    <source>
        <dbReference type="Proteomes" id="UP000216825"/>
    </source>
</evidence>
<dbReference type="AlphaFoldDB" id="A0A7D7Q4W2"/>
<feature type="transmembrane region" description="Helical" evidence="2">
    <location>
        <begin position="185"/>
        <end position="207"/>
    </location>
</feature>
<dbReference type="PANTHER" id="PTHR37814:SF1">
    <property type="entry name" value="MEMBRANE PROTEIN"/>
    <property type="match status" value="1"/>
</dbReference>
<gene>
    <name evidence="3" type="ORF">CIB50_0002390</name>
</gene>
<organism evidence="3 4">
    <name type="scientific">Kocuria varians</name>
    <name type="common">Micrococcus varians</name>
    <dbReference type="NCBI Taxonomy" id="1272"/>
    <lineage>
        <taxon>Bacteria</taxon>
        <taxon>Bacillati</taxon>
        <taxon>Actinomycetota</taxon>
        <taxon>Actinomycetes</taxon>
        <taxon>Micrococcales</taxon>
        <taxon>Micrococcaceae</taxon>
        <taxon>Kocuria</taxon>
    </lineage>
</organism>
<dbReference type="PANTHER" id="PTHR37814">
    <property type="entry name" value="CONSERVED MEMBRANE PROTEIN"/>
    <property type="match status" value="1"/>
</dbReference>
<keyword evidence="2" id="KW-1133">Transmembrane helix</keyword>